<proteinExistence type="predicted"/>
<name>A0ABU9L4H0_9FLAO</name>
<dbReference type="InterPro" id="IPR004481">
    <property type="entry name" value="K/Na/Ca-exchanger"/>
</dbReference>
<keyword evidence="2 5" id="KW-0812">Transmembrane</keyword>
<evidence type="ECO:0000256" key="1">
    <source>
        <dbReference type="ARBA" id="ARBA00004141"/>
    </source>
</evidence>
<keyword evidence="4 5" id="KW-0472">Membrane</keyword>
<organism evidence="7 8">
    <name type="scientific">Lutimonas vermicola</name>
    <dbReference type="NCBI Taxonomy" id="414288"/>
    <lineage>
        <taxon>Bacteria</taxon>
        <taxon>Pseudomonadati</taxon>
        <taxon>Bacteroidota</taxon>
        <taxon>Flavobacteriia</taxon>
        <taxon>Flavobacteriales</taxon>
        <taxon>Flavobacteriaceae</taxon>
        <taxon>Lutimonas</taxon>
    </lineage>
</organism>
<evidence type="ECO:0000256" key="2">
    <source>
        <dbReference type="ARBA" id="ARBA00022692"/>
    </source>
</evidence>
<dbReference type="Pfam" id="PF01699">
    <property type="entry name" value="Na_Ca_ex"/>
    <property type="match status" value="2"/>
</dbReference>
<feature type="transmembrane region" description="Helical" evidence="5">
    <location>
        <begin position="236"/>
        <end position="256"/>
    </location>
</feature>
<dbReference type="PANTHER" id="PTHR10846">
    <property type="entry name" value="SODIUM/POTASSIUM/CALCIUM EXCHANGER"/>
    <property type="match status" value="1"/>
</dbReference>
<feature type="transmembrane region" description="Helical" evidence="5">
    <location>
        <begin position="66"/>
        <end position="92"/>
    </location>
</feature>
<gene>
    <name evidence="7" type="ORF">AABB81_15640</name>
</gene>
<feature type="transmembrane region" description="Helical" evidence="5">
    <location>
        <begin position="292"/>
        <end position="310"/>
    </location>
</feature>
<dbReference type="Gene3D" id="1.20.1420.30">
    <property type="entry name" value="NCX, central ion-binding region"/>
    <property type="match status" value="1"/>
</dbReference>
<evidence type="ECO:0000256" key="4">
    <source>
        <dbReference type="ARBA" id="ARBA00023136"/>
    </source>
</evidence>
<feature type="transmembrane region" description="Helical" evidence="5">
    <location>
        <begin position="163"/>
        <end position="180"/>
    </location>
</feature>
<dbReference type="Proteomes" id="UP001474120">
    <property type="component" value="Unassembled WGS sequence"/>
</dbReference>
<evidence type="ECO:0000313" key="7">
    <source>
        <dbReference type="EMBL" id="MEL4457339.1"/>
    </source>
</evidence>
<comment type="caution">
    <text evidence="7">The sequence shown here is derived from an EMBL/GenBank/DDBJ whole genome shotgun (WGS) entry which is preliminary data.</text>
</comment>
<keyword evidence="3 5" id="KW-1133">Transmembrane helix</keyword>
<accession>A0ABU9L4H0</accession>
<comment type="subcellular location">
    <subcellularLocation>
        <location evidence="1">Membrane</location>
        <topology evidence="1">Multi-pass membrane protein</topology>
    </subcellularLocation>
</comment>
<evidence type="ECO:0000313" key="8">
    <source>
        <dbReference type="Proteomes" id="UP001474120"/>
    </source>
</evidence>
<dbReference type="NCBIfam" id="TIGR00367">
    <property type="entry name" value="calcium/sodium antiporter"/>
    <property type="match status" value="1"/>
</dbReference>
<keyword evidence="8" id="KW-1185">Reference proteome</keyword>
<feature type="transmembrane region" description="Helical" evidence="5">
    <location>
        <begin position="268"/>
        <end position="286"/>
    </location>
</feature>
<feature type="domain" description="Sodium/calcium exchanger membrane region" evidence="6">
    <location>
        <begin position="168"/>
        <end position="309"/>
    </location>
</feature>
<feature type="transmembrane region" description="Helical" evidence="5">
    <location>
        <begin position="98"/>
        <end position="119"/>
    </location>
</feature>
<feature type="transmembrane region" description="Helical" evidence="5">
    <location>
        <begin position="33"/>
        <end position="54"/>
    </location>
</feature>
<feature type="transmembrane region" description="Helical" evidence="5">
    <location>
        <begin position="126"/>
        <end position="143"/>
    </location>
</feature>
<evidence type="ECO:0000256" key="3">
    <source>
        <dbReference type="ARBA" id="ARBA00022989"/>
    </source>
</evidence>
<dbReference type="InterPro" id="IPR044880">
    <property type="entry name" value="NCX_ion-bd_dom_sf"/>
</dbReference>
<evidence type="ECO:0000256" key="5">
    <source>
        <dbReference type="SAM" id="Phobius"/>
    </source>
</evidence>
<reference evidence="7 8" key="1">
    <citation type="submission" date="2024-04" db="EMBL/GenBank/DDBJ databases">
        <title>whole genome sequencing of Lutimonas vermicola strain IMCC1616.</title>
        <authorList>
            <person name="Bae S.S."/>
        </authorList>
    </citation>
    <scope>NUCLEOTIDE SEQUENCE [LARGE SCALE GENOMIC DNA]</scope>
    <source>
        <strain evidence="7 8">IMCC1616</strain>
    </source>
</reference>
<dbReference type="RefSeq" id="WP_342161503.1">
    <property type="nucleotide sequence ID" value="NZ_JBCDNA010000003.1"/>
</dbReference>
<feature type="domain" description="Sodium/calcium exchanger membrane region" evidence="6">
    <location>
        <begin position="3"/>
        <end position="143"/>
    </location>
</feature>
<dbReference type="InterPro" id="IPR004837">
    <property type="entry name" value="NaCa_Exmemb"/>
</dbReference>
<evidence type="ECO:0000259" key="6">
    <source>
        <dbReference type="Pfam" id="PF01699"/>
    </source>
</evidence>
<dbReference type="EMBL" id="JBCDNA010000003">
    <property type="protein sequence ID" value="MEL4457339.1"/>
    <property type="molecule type" value="Genomic_DNA"/>
</dbReference>
<feature type="transmembrane region" description="Helical" evidence="5">
    <location>
        <begin position="201"/>
        <end position="224"/>
    </location>
</feature>
<protein>
    <submittedName>
        <fullName evidence="7">Calcium/sodium antiporter</fullName>
    </submittedName>
</protein>
<dbReference type="PANTHER" id="PTHR10846:SF8">
    <property type="entry name" value="INNER MEMBRANE PROTEIN YRBG"/>
    <property type="match status" value="1"/>
</dbReference>
<sequence length="311" mass="33860">MNYVLILAGFAILIFGGNWLLKAAVSLSLRFEIPKIVIGMTVVSFATSAPELIVSLNAALDGHPDIALGNAIGSNIANLGFVLGIVIIVSTIQVEKSFYITDWPVMMLASFLLYGFLAFDGQIQRWEGVVMFSMLLVFLVYLLKFQKTAVVDEMPEDDQVFTYVQTMGYLVLGGVGLWIGSELLIEGAVNLANEFGVSKRIIGVTIISIGTSIPELAASLIAVLKKEKAISLGNLLGSNVFNILAVLGITSMITPIIAEDEGLMNFDLIWMLLFALIVFPLVFVPVRMRLSWKEGLILLGSYVVFIAMLVQ</sequence>